<evidence type="ECO:0000313" key="2">
    <source>
        <dbReference type="Proteomes" id="UP001241110"/>
    </source>
</evidence>
<dbReference type="AlphaFoldDB" id="A0AAE3QTP2"/>
<proteinExistence type="predicted"/>
<protein>
    <submittedName>
        <fullName evidence="1">Uncharacterized protein</fullName>
    </submittedName>
</protein>
<evidence type="ECO:0000313" key="1">
    <source>
        <dbReference type="EMBL" id="MDJ1482453.1"/>
    </source>
</evidence>
<dbReference type="Proteomes" id="UP001241110">
    <property type="component" value="Unassembled WGS sequence"/>
</dbReference>
<gene>
    <name evidence="1" type="ORF">QNI16_18260</name>
</gene>
<dbReference type="RefSeq" id="WP_313981614.1">
    <property type="nucleotide sequence ID" value="NZ_JASJOS010000008.1"/>
</dbReference>
<dbReference type="EMBL" id="JASJOS010000008">
    <property type="protein sequence ID" value="MDJ1482453.1"/>
    <property type="molecule type" value="Genomic_DNA"/>
</dbReference>
<organism evidence="1 2">
    <name type="scientific">Xanthocytophaga flava</name>
    <dbReference type="NCBI Taxonomy" id="3048013"/>
    <lineage>
        <taxon>Bacteria</taxon>
        <taxon>Pseudomonadati</taxon>
        <taxon>Bacteroidota</taxon>
        <taxon>Cytophagia</taxon>
        <taxon>Cytophagales</taxon>
        <taxon>Rhodocytophagaceae</taxon>
        <taxon>Xanthocytophaga</taxon>
    </lineage>
</organism>
<name>A0AAE3QTP2_9BACT</name>
<comment type="caution">
    <text evidence="1">The sequence shown here is derived from an EMBL/GenBank/DDBJ whole genome shotgun (WGS) entry which is preliminary data.</text>
</comment>
<reference evidence="1" key="1">
    <citation type="submission" date="2023-05" db="EMBL/GenBank/DDBJ databases">
        <authorList>
            <person name="Zhang X."/>
        </authorList>
    </citation>
    <scope>NUCLEOTIDE SEQUENCE</scope>
    <source>
        <strain evidence="1">YF14B1</strain>
    </source>
</reference>
<accession>A0AAE3QTP2</accession>
<sequence>MSIRQCISSHDLLFRFLHPFTLSKVGKVLTFVAPDYYETGLVRIDHYFYPGIFFQQQLNLNS</sequence>